<comment type="caution">
    <text evidence="1">The sequence shown here is derived from an EMBL/GenBank/DDBJ whole genome shotgun (WGS) entry which is preliminary data.</text>
</comment>
<accession>A0A3L6FGY3</accession>
<dbReference type="EMBL" id="NCVQ01000004">
    <property type="protein sequence ID" value="PWZ32100.1"/>
    <property type="molecule type" value="Genomic_DNA"/>
</dbReference>
<dbReference type="AlphaFoldDB" id="A0A3L6FGY3"/>
<evidence type="ECO:0000313" key="1">
    <source>
        <dbReference type="EMBL" id="PWZ32100.1"/>
    </source>
</evidence>
<dbReference type="Proteomes" id="UP000251960">
    <property type="component" value="Chromosome 3"/>
</dbReference>
<sequence length="129" mass="14145">MDLCCMVLAISMTSSRLMLPLCLMFLTFFLSLSSSLSALMTSAAAEGMTETLAYRFCTVSLTVTRRPFQSLAISLGLGDVLTNLLRGETEWVDLGGQRRRRADLASRHADEDLHHLRGVQFGRHGCCGG</sequence>
<protein>
    <submittedName>
        <fullName evidence="1">Uncharacterized protein</fullName>
    </submittedName>
</protein>
<organism evidence="1 2">
    <name type="scientific">Zea mays</name>
    <name type="common">Maize</name>
    <dbReference type="NCBI Taxonomy" id="4577"/>
    <lineage>
        <taxon>Eukaryota</taxon>
        <taxon>Viridiplantae</taxon>
        <taxon>Streptophyta</taxon>
        <taxon>Embryophyta</taxon>
        <taxon>Tracheophyta</taxon>
        <taxon>Spermatophyta</taxon>
        <taxon>Magnoliopsida</taxon>
        <taxon>Liliopsida</taxon>
        <taxon>Poales</taxon>
        <taxon>Poaceae</taxon>
        <taxon>PACMAD clade</taxon>
        <taxon>Panicoideae</taxon>
        <taxon>Andropogonodae</taxon>
        <taxon>Andropogoneae</taxon>
        <taxon>Tripsacinae</taxon>
        <taxon>Zea</taxon>
    </lineage>
</organism>
<proteinExistence type="predicted"/>
<gene>
    <name evidence="1" type="ORF">Zm00014a_031924</name>
</gene>
<name>A0A3L6FGY3_MAIZE</name>
<reference evidence="1 2" key="1">
    <citation type="journal article" date="2018" name="Nat. Genet.">
        <title>Extensive intraspecific gene order and gene structural variations between Mo17 and other maize genomes.</title>
        <authorList>
            <person name="Sun S."/>
            <person name="Zhou Y."/>
            <person name="Chen J."/>
            <person name="Shi J."/>
            <person name="Zhao H."/>
            <person name="Zhao H."/>
            <person name="Song W."/>
            <person name="Zhang M."/>
            <person name="Cui Y."/>
            <person name="Dong X."/>
            <person name="Liu H."/>
            <person name="Ma X."/>
            <person name="Jiao Y."/>
            <person name="Wang B."/>
            <person name="Wei X."/>
            <person name="Stein J.C."/>
            <person name="Glaubitz J.C."/>
            <person name="Lu F."/>
            <person name="Yu G."/>
            <person name="Liang C."/>
            <person name="Fengler K."/>
            <person name="Li B."/>
            <person name="Rafalski A."/>
            <person name="Schnable P.S."/>
            <person name="Ware D.H."/>
            <person name="Buckler E.S."/>
            <person name="Lai J."/>
        </authorList>
    </citation>
    <scope>NUCLEOTIDE SEQUENCE [LARGE SCALE GENOMIC DNA]</scope>
    <source>
        <strain evidence="2">cv. Missouri 17</strain>
        <tissue evidence="1">Seedling</tissue>
    </source>
</reference>
<evidence type="ECO:0000313" key="2">
    <source>
        <dbReference type="Proteomes" id="UP000251960"/>
    </source>
</evidence>